<dbReference type="EMBL" id="CYRY02002834">
    <property type="protein sequence ID" value="VCW67558.1"/>
    <property type="molecule type" value="Genomic_DNA"/>
</dbReference>
<gene>
    <name evidence="1" type="ORF">BN2614_LOCUS1</name>
</gene>
<organism evidence="1 2">
    <name type="scientific">Gulo gulo</name>
    <name type="common">Wolverine</name>
    <name type="synonym">Gluton</name>
    <dbReference type="NCBI Taxonomy" id="48420"/>
    <lineage>
        <taxon>Eukaryota</taxon>
        <taxon>Metazoa</taxon>
        <taxon>Chordata</taxon>
        <taxon>Craniata</taxon>
        <taxon>Vertebrata</taxon>
        <taxon>Euteleostomi</taxon>
        <taxon>Mammalia</taxon>
        <taxon>Eutheria</taxon>
        <taxon>Laurasiatheria</taxon>
        <taxon>Carnivora</taxon>
        <taxon>Caniformia</taxon>
        <taxon>Musteloidea</taxon>
        <taxon>Mustelidae</taxon>
        <taxon>Guloninae</taxon>
        <taxon>Gulo</taxon>
    </lineage>
</organism>
<accession>A0A9X9LGH6</accession>
<proteinExistence type="predicted"/>
<evidence type="ECO:0000313" key="1">
    <source>
        <dbReference type="EMBL" id="VCW67558.1"/>
    </source>
</evidence>
<keyword evidence="2" id="KW-1185">Reference proteome</keyword>
<dbReference type="AlphaFoldDB" id="A0A9X9LGH6"/>
<comment type="caution">
    <text evidence="1">The sequence shown here is derived from an EMBL/GenBank/DDBJ whole genome shotgun (WGS) entry which is preliminary data.</text>
</comment>
<protein>
    <submittedName>
        <fullName evidence="1">Uncharacterized protein</fullName>
    </submittedName>
</protein>
<name>A0A9X9LGH6_GULGU</name>
<dbReference type="Proteomes" id="UP000269945">
    <property type="component" value="Unassembled WGS sequence"/>
</dbReference>
<reference evidence="1 2" key="1">
    <citation type="submission" date="2018-10" db="EMBL/GenBank/DDBJ databases">
        <authorList>
            <person name="Ekblom R."/>
            <person name="Jareborg N."/>
        </authorList>
    </citation>
    <scope>NUCLEOTIDE SEQUENCE [LARGE SCALE GENOMIC DNA]</scope>
    <source>
        <tissue evidence="1">Muscle</tissue>
    </source>
</reference>
<sequence length="39" mass="4488">MSIPGRIQFQIAAFLSSFSTLRSGHIDWKSFICLNLEWS</sequence>
<evidence type="ECO:0000313" key="2">
    <source>
        <dbReference type="Proteomes" id="UP000269945"/>
    </source>
</evidence>